<dbReference type="OrthoDB" id="1911848at2759"/>
<name>A0A9P5HC63_9HYPO</name>
<dbReference type="AlphaFoldDB" id="A0A9P5HC63"/>
<comment type="caution">
    <text evidence="2">The sequence shown here is derived from an EMBL/GenBank/DDBJ whole genome shotgun (WGS) entry which is preliminary data.</text>
</comment>
<dbReference type="GO" id="GO:0004672">
    <property type="term" value="F:protein kinase activity"/>
    <property type="evidence" value="ECO:0007669"/>
    <property type="project" value="InterPro"/>
</dbReference>
<dbReference type="PANTHER" id="PTHR37542:SF1">
    <property type="entry name" value="PRION-INHIBITION AND PROPAGATION HELO DOMAIN-CONTAINING PROTEIN"/>
    <property type="match status" value="1"/>
</dbReference>
<keyword evidence="3" id="KW-1185">Reference proteome</keyword>
<dbReference type="InterPro" id="IPR000719">
    <property type="entry name" value="Prot_kinase_dom"/>
</dbReference>
<evidence type="ECO:0000313" key="3">
    <source>
        <dbReference type="Proteomes" id="UP000722485"/>
    </source>
</evidence>
<dbReference type="PROSITE" id="PS50011">
    <property type="entry name" value="PROTEIN_KINASE_DOM"/>
    <property type="match status" value="1"/>
</dbReference>
<organism evidence="2 3">
    <name type="scientific">Cylindrodendrum hubeiense</name>
    <dbReference type="NCBI Taxonomy" id="595255"/>
    <lineage>
        <taxon>Eukaryota</taxon>
        <taxon>Fungi</taxon>
        <taxon>Dikarya</taxon>
        <taxon>Ascomycota</taxon>
        <taxon>Pezizomycotina</taxon>
        <taxon>Sordariomycetes</taxon>
        <taxon>Hypocreomycetidae</taxon>
        <taxon>Hypocreales</taxon>
        <taxon>Nectriaceae</taxon>
        <taxon>Cylindrodendrum</taxon>
    </lineage>
</organism>
<dbReference type="InterPro" id="IPR056002">
    <property type="entry name" value="DUF7580"/>
</dbReference>
<feature type="domain" description="Protein kinase" evidence="1">
    <location>
        <begin position="258"/>
        <end position="624"/>
    </location>
</feature>
<dbReference type="EMBL" id="JAANBB010000088">
    <property type="protein sequence ID" value="KAF7550937.1"/>
    <property type="molecule type" value="Genomic_DNA"/>
</dbReference>
<evidence type="ECO:0000259" key="1">
    <source>
        <dbReference type="PROSITE" id="PS50011"/>
    </source>
</evidence>
<reference evidence="2" key="1">
    <citation type="submission" date="2020-03" db="EMBL/GenBank/DDBJ databases">
        <title>Draft Genome Sequence of Cylindrodendrum hubeiense.</title>
        <authorList>
            <person name="Buettner E."/>
            <person name="Kellner H."/>
        </authorList>
    </citation>
    <scope>NUCLEOTIDE SEQUENCE</scope>
    <source>
        <strain evidence="2">IHI 201604</strain>
    </source>
</reference>
<sequence>MDAVGLGLGSVSLLFQVFAGCIKGYQLLSEAQGLKKDYQFFRIRFKTEQYRLLDWATIGRLTETDETLVINTASKPLLLDVLDQQHRLMLRFGRLDDRLRPLTNPLLSEHHESDHSKGNLLADIDSVQNRFPDANVLLNKSLEFIHSTSKFPTKLRWAISDKAKIEEILAKLTALNDYLDQLLNNQQLQSLGNQQTRTNYQIMQLNNKVDHLCELVQAGLFTLPPTTIFQFGMAGSHAYQDEPGPRREAGLASLAQFKALMSAIDNASLTEDFKSKLGLAKATGERQPLRVLSREIEVLGKILPLSTARVSAWYKPSDASWRKVWIEWKSTHPDFAQKTDELNHHRTLSRFEALVELLRQDNATKQFQTMRCLGYYVEEQSAGKPRYGFVFENPEGIDPGLKPTSLMDLMETRMPSLSARVKLMRALAECLEKLHAVNWLHKGLRSQSVIFFQEYSGEVDLAKPYLSGFDYSRPESAEYMSESPPAVAAEDLYRHPAVQGGPREDSYGFGFKKQHDIYSLGVLLLEIVYWKPIYAILGFDSAQVVRPREIAGVKTKLLKGGHEAYVRSYMGDTVADIVMACLNGPAAFGVMENMGGGDPESASALRLQEGLFEVIVKKLQGVSI</sequence>
<dbReference type="GO" id="GO:0005524">
    <property type="term" value="F:ATP binding"/>
    <property type="evidence" value="ECO:0007669"/>
    <property type="project" value="InterPro"/>
</dbReference>
<dbReference type="InterPro" id="IPR011009">
    <property type="entry name" value="Kinase-like_dom_sf"/>
</dbReference>
<accession>A0A9P5HC63</accession>
<dbReference type="PANTHER" id="PTHR37542">
    <property type="entry name" value="HELO DOMAIN-CONTAINING PROTEIN-RELATED"/>
    <property type="match status" value="1"/>
</dbReference>
<dbReference type="Pfam" id="PF24476">
    <property type="entry name" value="DUF7580"/>
    <property type="match status" value="1"/>
</dbReference>
<dbReference type="Gene3D" id="1.20.120.1020">
    <property type="entry name" value="Prion-inhibition and propagation, HeLo domain"/>
    <property type="match status" value="1"/>
</dbReference>
<dbReference type="InterPro" id="IPR029498">
    <property type="entry name" value="HeLo_dom"/>
</dbReference>
<evidence type="ECO:0000313" key="2">
    <source>
        <dbReference type="EMBL" id="KAF7550937.1"/>
    </source>
</evidence>
<gene>
    <name evidence="2" type="ORF">G7Z17_g5381</name>
</gene>
<dbReference type="InterPro" id="IPR038305">
    <property type="entry name" value="HeLo_sf"/>
</dbReference>
<dbReference type="Gene3D" id="1.10.510.10">
    <property type="entry name" value="Transferase(Phosphotransferase) domain 1"/>
    <property type="match status" value="1"/>
</dbReference>
<dbReference type="Pfam" id="PF14479">
    <property type="entry name" value="HeLo"/>
    <property type="match status" value="1"/>
</dbReference>
<protein>
    <recommendedName>
        <fullName evidence="1">Protein kinase domain-containing protein</fullName>
    </recommendedName>
</protein>
<proteinExistence type="predicted"/>
<dbReference type="Proteomes" id="UP000722485">
    <property type="component" value="Unassembled WGS sequence"/>
</dbReference>
<dbReference type="SUPFAM" id="SSF56112">
    <property type="entry name" value="Protein kinase-like (PK-like)"/>
    <property type="match status" value="1"/>
</dbReference>